<evidence type="ECO:0000313" key="2">
    <source>
        <dbReference type="Proteomes" id="UP000031036"/>
    </source>
</evidence>
<dbReference type="Proteomes" id="UP000031036">
    <property type="component" value="Unassembled WGS sequence"/>
</dbReference>
<organism evidence="1 2">
    <name type="scientific">Toxocara canis</name>
    <name type="common">Canine roundworm</name>
    <dbReference type="NCBI Taxonomy" id="6265"/>
    <lineage>
        <taxon>Eukaryota</taxon>
        <taxon>Metazoa</taxon>
        <taxon>Ecdysozoa</taxon>
        <taxon>Nematoda</taxon>
        <taxon>Chromadorea</taxon>
        <taxon>Rhabditida</taxon>
        <taxon>Spirurina</taxon>
        <taxon>Ascaridomorpha</taxon>
        <taxon>Ascaridoidea</taxon>
        <taxon>Toxocaridae</taxon>
        <taxon>Toxocara</taxon>
    </lineage>
</organism>
<name>A0A0B2UX19_TOXCA</name>
<gene>
    <name evidence="1" type="ORF">Tcan_03877</name>
</gene>
<proteinExistence type="predicted"/>
<keyword evidence="2" id="KW-1185">Reference proteome</keyword>
<sequence length="125" mass="14435">MTPSKKPPGLYAHDSAAGKRVFDLETSEHRRLKLDLVLFFKAQQRKVKHAKEYWRCNRMHEDEFCCLPMTNSSATPMKNAASCIDTHPRQQPCGRNADRVTISNFLNDFSRSSSSSFRSREKTRI</sequence>
<reference evidence="1 2" key="1">
    <citation type="submission" date="2014-11" db="EMBL/GenBank/DDBJ databases">
        <title>Genetic blueprint of the zoonotic pathogen Toxocara canis.</title>
        <authorList>
            <person name="Zhu X.-Q."/>
            <person name="Korhonen P.K."/>
            <person name="Cai H."/>
            <person name="Young N.D."/>
            <person name="Nejsum P."/>
            <person name="von Samson-Himmelstjerna G."/>
            <person name="Boag P.R."/>
            <person name="Tan P."/>
            <person name="Li Q."/>
            <person name="Min J."/>
            <person name="Yang Y."/>
            <person name="Wang X."/>
            <person name="Fang X."/>
            <person name="Hall R.S."/>
            <person name="Hofmann A."/>
            <person name="Sternberg P.W."/>
            <person name="Jex A.R."/>
            <person name="Gasser R.B."/>
        </authorList>
    </citation>
    <scope>NUCLEOTIDE SEQUENCE [LARGE SCALE GENOMIC DNA]</scope>
    <source>
        <strain evidence="1">PN_DK_2014</strain>
    </source>
</reference>
<dbReference type="EMBL" id="JPKZ01003062">
    <property type="protein sequence ID" value="KHN73734.1"/>
    <property type="molecule type" value="Genomic_DNA"/>
</dbReference>
<evidence type="ECO:0000313" key="1">
    <source>
        <dbReference type="EMBL" id="KHN73734.1"/>
    </source>
</evidence>
<dbReference type="AlphaFoldDB" id="A0A0B2UX19"/>
<protein>
    <submittedName>
        <fullName evidence="1">Uncharacterized protein</fullName>
    </submittedName>
</protein>
<comment type="caution">
    <text evidence="1">The sequence shown here is derived from an EMBL/GenBank/DDBJ whole genome shotgun (WGS) entry which is preliminary data.</text>
</comment>
<accession>A0A0B2UX19</accession>